<evidence type="ECO:0000313" key="2">
    <source>
        <dbReference type="EMBL" id="CAB9505171.1"/>
    </source>
</evidence>
<keyword evidence="1" id="KW-0812">Transmembrane</keyword>
<reference evidence="2" key="1">
    <citation type="submission" date="2020-06" db="EMBL/GenBank/DDBJ databases">
        <authorList>
            <consortium name="Plant Systems Biology data submission"/>
        </authorList>
    </citation>
    <scope>NUCLEOTIDE SEQUENCE</scope>
    <source>
        <strain evidence="2">D6</strain>
    </source>
</reference>
<evidence type="ECO:0000256" key="1">
    <source>
        <dbReference type="SAM" id="Phobius"/>
    </source>
</evidence>
<keyword evidence="1" id="KW-1133">Transmembrane helix</keyword>
<protein>
    <submittedName>
        <fullName evidence="2">Uncharacterized protein</fullName>
    </submittedName>
</protein>
<gene>
    <name evidence="2" type="ORF">SEMRO_221_G090921.1</name>
</gene>
<name>A0A9N8DR28_9STRA</name>
<sequence length="111" mass="12441">MLSAVAVLDDMVLVMGSSSSKQRLVKVQCWAAVLSGFGGWFCVLELSLVRWLHPRLRLSSSCLVLLGYALGTKRASEFSLLLNKKDKHLINDEAMVTFLRDPRFEVLRSDV</sequence>
<proteinExistence type="predicted"/>
<keyword evidence="1" id="KW-0472">Membrane</keyword>
<feature type="transmembrane region" description="Helical" evidence="1">
    <location>
        <begin position="30"/>
        <end position="49"/>
    </location>
</feature>
<accession>A0A9N8DR28</accession>
<dbReference type="Proteomes" id="UP001153069">
    <property type="component" value="Unassembled WGS sequence"/>
</dbReference>
<comment type="caution">
    <text evidence="2">The sequence shown here is derived from an EMBL/GenBank/DDBJ whole genome shotgun (WGS) entry which is preliminary data.</text>
</comment>
<organism evidence="2 3">
    <name type="scientific">Seminavis robusta</name>
    <dbReference type="NCBI Taxonomy" id="568900"/>
    <lineage>
        <taxon>Eukaryota</taxon>
        <taxon>Sar</taxon>
        <taxon>Stramenopiles</taxon>
        <taxon>Ochrophyta</taxon>
        <taxon>Bacillariophyta</taxon>
        <taxon>Bacillariophyceae</taxon>
        <taxon>Bacillariophycidae</taxon>
        <taxon>Naviculales</taxon>
        <taxon>Naviculaceae</taxon>
        <taxon>Seminavis</taxon>
    </lineage>
</organism>
<dbReference type="AlphaFoldDB" id="A0A9N8DR28"/>
<keyword evidence="3" id="KW-1185">Reference proteome</keyword>
<dbReference type="EMBL" id="CAICTM010000220">
    <property type="protein sequence ID" value="CAB9505171.1"/>
    <property type="molecule type" value="Genomic_DNA"/>
</dbReference>
<evidence type="ECO:0000313" key="3">
    <source>
        <dbReference type="Proteomes" id="UP001153069"/>
    </source>
</evidence>